<evidence type="ECO:0000256" key="1">
    <source>
        <dbReference type="ARBA" id="ARBA00004141"/>
    </source>
</evidence>
<dbReference type="PANTHER" id="PTHR23514">
    <property type="entry name" value="BYPASS OF STOP CODON PROTEIN 6"/>
    <property type="match status" value="1"/>
</dbReference>
<keyword evidence="9" id="KW-1185">Reference proteome</keyword>
<dbReference type="GO" id="GO:0016020">
    <property type="term" value="C:membrane"/>
    <property type="evidence" value="ECO:0007669"/>
    <property type="project" value="UniProtKB-SubCell"/>
</dbReference>
<evidence type="ECO:0000259" key="7">
    <source>
        <dbReference type="PROSITE" id="PS50850"/>
    </source>
</evidence>
<keyword evidence="3 6" id="KW-1133">Transmembrane helix</keyword>
<evidence type="ECO:0000256" key="4">
    <source>
        <dbReference type="ARBA" id="ARBA00023136"/>
    </source>
</evidence>
<evidence type="ECO:0000256" key="5">
    <source>
        <dbReference type="SAM" id="MobiDB-lite"/>
    </source>
</evidence>
<dbReference type="PANTHER" id="PTHR23514:SF16">
    <property type="entry name" value="TRANSPORTER, PUTATIVE (AFU_ORTHOLOGUE AFUA_2G17270)-RELATED"/>
    <property type="match status" value="1"/>
</dbReference>
<dbReference type="PROSITE" id="PS50850">
    <property type="entry name" value="MFS"/>
    <property type="match status" value="1"/>
</dbReference>
<dbReference type="InterPro" id="IPR051788">
    <property type="entry name" value="MFS_Transporter"/>
</dbReference>
<dbReference type="HOGENOM" id="CLU_021993_3_1_1"/>
<protein>
    <recommendedName>
        <fullName evidence="7">Major facilitator superfamily (MFS) profile domain-containing protein</fullName>
    </recommendedName>
</protein>
<feature type="transmembrane region" description="Helical" evidence="6">
    <location>
        <begin position="345"/>
        <end position="363"/>
    </location>
</feature>
<feature type="transmembrane region" description="Helical" evidence="6">
    <location>
        <begin position="214"/>
        <end position="236"/>
    </location>
</feature>
<dbReference type="GeneID" id="19975688"/>
<keyword evidence="4 6" id="KW-0472">Membrane</keyword>
<dbReference type="Proteomes" id="UP000030752">
    <property type="component" value="Unassembled WGS sequence"/>
</dbReference>
<keyword evidence="2 6" id="KW-0812">Transmembrane</keyword>
<dbReference type="Gene3D" id="1.20.1250.20">
    <property type="entry name" value="MFS general substrate transporter like domains"/>
    <property type="match status" value="1"/>
</dbReference>
<dbReference type="InterPro" id="IPR020846">
    <property type="entry name" value="MFS_dom"/>
</dbReference>
<dbReference type="AlphaFoldDB" id="W2RNU6"/>
<feature type="transmembrane region" description="Helical" evidence="6">
    <location>
        <begin position="96"/>
        <end position="115"/>
    </location>
</feature>
<dbReference type="RefSeq" id="XP_008720890.1">
    <property type="nucleotide sequence ID" value="XM_008722668.1"/>
</dbReference>
<feature type="transmembrane region" description="Helical" evidence="6">
    <location>
        <begin position="145"/>
        <end position="162"/>
    </location>
</feature>
<dbReference type="InterPro" id="IPR011701">
    <property type="entry name" value="MFS"/>
</dbReference>
<dbReference type="Pfam" id="PF07690">
    <property type="entry name" value="MFS_1"/>
    <property type="match status" value="1"/>
</dbReference>
<feature type="transmembrane region" description="Helical" evidence="6">
    <location>
        <begin position="279"/>
        <end position="304"/>
    </location>
</feature>
<dbReference type="VEuPathDB" id="FungiDB:HMPREF1541_08349"/>
<dbReference type="SUPFAM" id="SSF103473">
    <property type="entry name" value="MFS general substrate transporter"/>
    <property type="match status" value="1"/>
</dbReference>
<sequence>MSEASRAEVTVPVELHDRSSKQPSNTAQALAREPDEHNASMPTAEDVEVQANSKLEKADLIRLIASGFAFFCSGINDGSLGPLIPYVLQEYHVNTNFVSIVYGVTFFGWFTAAATNAHLTQIFDLGSILTIGAILQLVAHCLRAWNPPFGLFAASFWFAHLGQAYQDMHANSWVATVKAAHRWLGFIHAMYMAGCLVGPFVATGVASANSVSKWYLFYTFPTGLCVINVAATAYAFRNTLAIKKKGRSLDDHVVATAHTQSRNKNAVKEIRETLKLRSVWILALYFFFFLGVAITAGGWVVTYLVDVRKGDLADMGYVPAGYYGGAFVGRLVLAEPTHCFGERLMISIYVVICLALQLLFWLVPSIIVGAVTISLLGFFSGPFFATGISVGSKLFPRHIQHSALAVVFVVGQIGGSVFPAITGLIAARSGVSVLQPILVGLICATGLTWLILPRVNKHQE</sequence>
<dbReference type="InterPro" id="IPR036259">
    <property type="entry name" value="MFS_trans_sf"/>
</dbReference>
<dbReference type="FunFam" id="1.20.1250.20:FF:000286">
    <property type="entry name" value="MFS efflux transporter"/>
    <property type="match status" value="1"/>
</dbReference>
<dbReference type="eggNOG" id="ENOG502QU6M">
    <property type="taxonomic scope" value="Eukaryota"/>
</dbReference>
<evidence type="ECO:0000256" key="6">
    <source>
        <dbReference type="SAM" id="Phobius"/>
    </source>
</evidence>
<gene>
    <name evidence="8" type="ORF">HMPREF1541_08349</name>
</gene>
<evidence type="ECO:0000256" key="3">
    <source>
        <dbReference type="ARBA" id="ARBA00022989"/>
    </source>
</evidence>
<organism evidence="8 9">
    <name type="scientific">Cyphellophora europaea (strain CBS 101466)</name>
    <name type="common">Phialophora europaea</name>
    <dbReference type="NCBI Taxonomy" id="1220924"/>
    <lineage>
        <taxon>Eukaryota</taxon>
        <taxon>Fungi</taxon>
        <taxon>Dikarya</taxon>
        <taxon>Ascomycota</taxon>
        <taxon>Pezizomycotina</taxon>
        <taxon>Eurotiomycetes</taxon>
        <taxon>Chaetothyriomycetidae</taxon>
        <taxon>Chaetothyriales</taxon>
        <taxon>Cyphellophoraceae</taxon>
        <taxon>Cyphellophora</taxon>
    </lineage>
</organism>
<feature type="transmembrane region" description="Helical" evidence="6">
    <location>
        <begin position="403"/>
        <end position="427"/>
    </location>
</feature>
<feature type="transmembrane region" description="Helical" evidence="6">
    <location>
        <begin position="369"/>
        <end position="391"/>
    </location>
</feature>
<name>W2RNU6_CYPE1</name>
<dbReference type="OrthoDB" id="413079at2759"/>
<feature type="region of interest" description="Disordered" evidence="5">
    <location>
        <begin position="1"/>
        <end position="43"/>
    </location>
</feature>
<comment type="subcellular location">
    <subcellularLocation>
        <location evidence="1">Membrane</location>
        <topology evidence="1">Multi-pass membrane protein</topology>
    </subcellularLocation>
</comment>
<feature type="transmembrane region" description="Helical" evidence="6">
    <location>
        <begin position="316"/>
        <end position="333"/>
    </location>
</feature>
<feature type="transmembrane region" description="Helical" evidence="6">
    <location>
        <begin position="183"/>
        <end position="202"/>
    </location>
</feature>
<evidence type="ECO:0000313" key="9">
    <source>
        <dbReference type="Proteomes" id="UP000030752"/>
    </source>
</evidence>
<evidence type="ECO:0000256" key="2">
    <source>
        <dbReference type="ARBA" id="ARBA00022692"/>
    </source>
</evidence>
<feature type="transmembrane region" description="Helical" evidence="6">
    <location>
        <begin position="433"/>
        <end position="452"/>
    </location>
</feature>
<proteinExistence type="predicted"/>
<dbReference type="GO" id="GO:0022857">
    <property type="term" value="F:transmembrane transporter activity"/>
    <property type="evidence" value="ECO:0007669"/>
    <property type="project" value="InterPro"/>
</dbReference>
<dbReference type="InParanoid" id="W2RNU6"/>
<dbReference type="EMBL" id="KB822724">
    <property type="protein sequence ID" value="ETN37358.1"/>
    <property type="molecule type" value="Genomic_DNA"/>
</dbReference>
<reference evidence="8 9" key="1">
    <citation type="submission" date="2013-03" db="EMBL/GenBank/DDBJ databases">
        <title>The Genome Sequence of Phialophora europaea CBS 101466.</title>
        <authorList>
            <consortium name="The Broad Institute Genomics Platform"/>
            <person name="Cuomo C."/>
            <person name="de Hoog S."/>
            <person name="Gorbushina A."/>
            <person name="Walker B."/>
            <person name="Young S.K."/>
            <person name="Zeng Q."/>
            <person name="Gargeya S."/>
            <person name="Fitzgerald M."/>
            <person name="Haas B."/>
            <person name="Abouelleil A."/>
            <person name="Allen A.W."/>
            <person name="Alvarado L."/>
            <person name="Arachchi H.M."/>
            <person name="Berlin A.M."/>
            <person name="Chapman S.B."/>
            <person name="Gainer-Dewar J."/>
            <person name="Goldberg J."/>
            <person name="Griggs A."/>
            <person name="Gujja S."/>
            <person name="Hansen M."/>
            <person name="Howarth C."/>
            <person name="Imamovic A."/>
            <person name="Ireland A."/>
            <person name="Larimer J."/>
            <person name="McCowan C."/>
            <person name="Murphy C."/>
            <person name="Pearson M."/>
            <person name="Poon T.W."/>
            <person name="Priest M."/>
            <person name="Roberts A."/>
            <person name="Saif S."/>
            <person name="Shea T."/>
            <person name="Sisk P."/>
            <person name="Sykes S."/>
            <person name="Wortman J."/>
            <person name="Nusbaum C."/>
            <person name="Birren B."/>
        </authorList>
    </citation>
    <scope>NUCLEOTIDE SEQUENCE [LARGE SCALE GENOMIC DNA]</scope>
    <source>
        <strain evidence="8 9">CBS 101466</strain>
    </source>
</reference>
<feature type="domain" description="Major facilitator superfamily (MFS) profile" evidence="7">
    <location>
        <begin position="62"/>
        <end position="456"/>
    </location>
</feature>
<evidence type="ECO:0000313" key="8">
    <source>
        <dbReference type="EMBL" id="ETN37358.1"/>
    </source>
</evidence>
<accession>W2RNU6</accession>